<dbReference type="RefSeq" id="WP_386801196.1">
    <property type="nucleotide sequence ID" value="NZ_JBHTMU010000002.1"/>
</dbReference>
<name>A0ABW3ZDB0_9RHOB</name>
<proteinExistence type="predicted"/>
<dbReference type="Pfam" id="PF12915">
    <property type="entry name" value="DUF3833"/>
    <property type="match status" value="1"/>
</dbReference>
<evidence type="ECO:0000313" key="2">
    <source>
        <dbReference type="Proteomes" id="UP001597135"/>
    </source>
</evidence>
<keyword evidence="2" id="KW-1185">Reference proteome</keyword>
<organism evidence="1 2">
    <name type="scientific">Litorisediminicola beolgyonensis</name>
    <dbReference type="NCBI Taxonomy" id="1173614"/>
    <lineage>
        <taxon>Bacteria</taxon>
        <taxon>Pseudomonadati</taxon>
        <taxon>Pseudomonadota</taxon>
        <taxon>Alphaproteobacteria</taxon>
        <taxon>Rhodobacterales</taxon>
        <taxon>Paracoccaceae</taxon>
        <taxon>Litorisediminicola</taxon>
    </lineage>
</organism>
<protein>
    <submittedName>
        <fullName evidence="1">DUF3833 family protein</fullName>
    </submittedName>
</protein>
<accession>A0ABW3ZDB0</accession>
<dbReference type="EMBL" id="JBHTMU010000002">
    <property type="protein sequence ID" value="MFD1341136.1"/>
    <property type="molecule type" value="Genomic_DNA"/>
</dbReference>
<comment type="caution">
    <text evidence="1">The sequence shown here is derived from an EMBL/GenBank/DDBJ whole genome shotgun (WGS) entry which is preliminary data.</text>
</comment>
<dbReference type="Proteomes" id="UP001597135">
    <property type="component" value="Unassembled WGS sequence"/>
</dbReference>
<reference evidence="2" key="1">
    <citation type="journal article" date="2019" name="Int. J. Syst. Evol. Microbiol.">
        <title>The Global Catalogue of Microorganisms (GCM) 10K type strain sequencing project: providing services to taxonomists for standard genome sequencing and annotation.</title>
        <authorList>
            <consortium name="The Broad Institute Genomics Platform"/>
            <consortium name="The Broad Institute Genome Sequencing Center for Infectious Disease"/>
            <person name="Wu L."/>
            <person name="Ma J."/>
        </authorList>
    </citation>
    <scope>NUCLEOTIDE SEQUENCE [LARGE SCALE GENOMIC DNA]</scope>
    <source>
        <strain evidence="2">CCUG 62953</strain>
    </source>
</reference>
<sequence>MLALFRLFERVNGFRAQRPSDYTDTQPAFELKQHLNGPMICEGAIYGPRGRVTSRFVGHFQIDWDGDAGVMRERFEYDSGEVQHRAWNLTLKPGGQIEARADDVKGVGRGQVRGATAFLRYRLRLPAEAGGYVLSAEDWMYLAPNGTIVNRSQFRKYGLLVAELVATMRPKEDA</sequence>
<evidence type="ECO:0000313" key="1">
    <source>
        <dbReference type="EMBL" id="MFD1341136.1"/>
    </source>
</evidence>
<gene>
    <name evidence="1" type="ORF">ACFQ4E_01765</name>
</gene>
<dbReference type="InterPro" id="IPR024409">
    <property type="entry name" value="DUF3833"/>
</dbReference>